<evidence type="ECO:0000313" key="2">
    <source>
        <dbReference type="Proteomes" id="UP000504607"/>
    </source>
</evidence>
<dbReference type="GeneID" id="105051626"/>
<dbReference type="OrthoDB" id="670923at2759"/>
<gene>
    <name evidence="3 4 5" type="primary">LOC105051626</name>
</gene>
<evidence type="ECO:0000313" key="4">
    <source>
        <dbReference type="RefSeq" id="XP_010930462.1"/>
    </source>
</evidence>
<protein>
    <submittedName>
        <fullName evidence="3 4">Uncharacterized protein LOC105051626</fullName>
    </submittedName>
</protein>
<dbReference type="PANTHER" id="PTHR36405">
    <property type="entry name" value="BNAA10G09140D PROTEIN"/>
    <property type="match status" value="1"/>
</dbReference>
<dbReference type="RefSeq" id="XP_010930456.1">
    <property type="nucleotide sequence ID" value="XM_010932154.3"/>
</dbReference>
<name>A0A6I9RQT0_ELAGV</name>
<feature type="compositionally biased region" description="Low complexity" evidence="1">
    <location>
        <begin position="34"/>
        <end position="43"/>
    </location>
</feature>
<keyword evidence="2" id="KW-1185">Reference proteome</keyword>
<evidence type="ECO:0000256" key="1">
    <source>
        <dbReference type="SAM" id="MobiDB-lite"/>
    </source>
</evidence>
<organism evidence="2 3">
    <name type="scientific">Elaeis guineensis var. tenera</name>
    <name type="common">Oil palm</name>
    <dbReference type="NCBI Taxonomy" id="51953"/>
    <lineage>
        <taxon>Eukaryota</taxon>
        <taxon>Viridiplantae</taxon>
        <taxon>Streptophyta</taxon>
        <taxon>Embryophyta</taxon>
        <taxon>Tracheophyta</taxon>
        <taxon>Spermatophyta</taxon>
        <taxon>Magnoliopsida</taxon>
        <taxon>Liliopsida</taxon>
        <taxon>Arecaceae</taxon>
        <taxon>Arecoideae</taxon>
        <taxon>Cocoseae</taxon>
        <taxon>Elaeidinae</taxon>
        <taxon>Elaeis</taxon>
    </lineage>
</organism>
<reference evidence="3 4" key="1">
    <citation type="submission" date="2025-04" db="UniProtKB">
        <authorList>
            <consortium name="RefSeq"/>
        </authorList>
    </citation>
    <scope>IDENTIFICATION</scope>
</reference>
<feature type="compositionally biased region" description="Basic and acidic residues" evidence="1">
    <location>
        <begin position="126"/>
        <end position="135"/>
    </location>
</feature>
<dbReference type="Proteomes" id="UP000504607">
    <property type="component" value="Chromosome 1"/>
</dbReference>
<dbReference type="RefSeq" id="XP_073108385.1">
    <property type="nucleotide sequence ID" value="XM_073252284.1"/>
</dbReference>
<feature type="region of interest" description="Disordered" evidence="1">
    <location>
        <begin position="1"/>
        <end position="135"/>
    </location>
</feature>
<accession>A0A6I9RQT0</accession>
<dbReference type="KEGG" id="egu:105051626"/>
<dbReference type="AlphaFoldDB" id="A0A6I9RQT0"/>
<dbReference type="PANTHER" id="PTHR36405:SF1">
    <property type="entry name" value="OS07G0520600 PROTEIN"/>
    <property type="match status" value="1"/>
</dbReference>
<proteinExistence type="predicted"/>
<sequence length="168" mass="17941">MPRTTEIINCNGDSIKVGTTGTIGSLMSRELESMKQSSQASSSSRRKSQTGPVSVPCGASPKKTLQRKNPLNESGSSGGGGGSSSNNNGTAHRTPEDAHKPRHNPRKNGHRVPMLGSDDIPIDRNPNTDKVDKKGQPYIVEVVDLKCSNPMSSRLRKLGFSKLSESIS</sequence>
<feature type="compositionally biased region" description="Basic residues" evidence="1">
    <location>
        <begin position="100"/>
        <end position="110"/>
    </location>
</feature>
<evidence type="ECO:0000313" key="5">
    <source>
        <dbReference type="RefSeq" id="XP_029122877.1"/>
    </source>
</evidence>
<feature type="compositionally biased region" description="Polar residues" evidence="1">
    <location>
        <begin position="1"/>
        <end position="25"/>
    </location>
</feature>
<dbReference type="RefSeq" id="XP_010930462.1">
    <property type="nucleotide sequence ID" value="XM_010932160.3"/>
</dbReference>
<evidence type="ECO:0000313" key="3">
    <source>
        <dbReference type="RefSeq" id="XP_010930456.1"/>
    </source>
</evidence>
<dbReference type="RefSeq" id="XP_029122877.1">
    <property type="nucleotide sequence ID" value="XM_029267044.1"/>
</dbReference>